<proteinExistence type="predicted"/>
<protein>
    <submittedName>
        <fullName evidence="1">Uncharacterized protein</fullName>
    </submittedName>
</protein>
<organism evidence="1 2">
    <name type="scientific">Periplaneta americana</name>
    <name type="common">American cockroach</name>
    <name type="synonym">Blatta americana</name>
    <dbReference type="NCBI Taxonomy" id="6978"/>
    <lineage>
        <taxon>Eukaryota</taxon>
        <taxon>Metazoa</taxon>
        <taxon>Ecdysozoa</taxon>
        <taxon>Arthropoda</taxon>
        <taxon>Hexapoda</taxon>
        <taxon>Insecta</taxon>
        <taxon>Pterygota</taxon>
        <taxon>Neoptera</taxon>
        <taxon>Polyneoptera</taxon>
        <taxon>Dictyoptera</taxon>
        <taxon>Blattodea</taxon>
        <taxon>Blattoidea</taxon>
        <taxon>Blattidae</taxon>
        <taxon>Blattinae</taxon>
        <taxon>Periplaneta</taxon>
    </lineage>
</organism>
<evidence type="ECO:0000313" key="1">
    <source>
        <dbReference type="EMBL" id="KAJ4426595.1"/>
    </source>
</evidence>
<name>A0ABQ8RY44_PERAM</name>
<keyword evidence="2" id="KW-1185">Reference proteome</keyword>
<gene>
    <name evidence="1" type="ORF">ANN_26393</name>
</gene>
<dbReference type="Proteomes" id="UP001148838">
    <property type="component" value="Unassembled WGS sequence"/>
</dbReference>
<dbReference type="EMBL" id="JAJSOF020000039">
    <property type="protein sequence ID" value="KAJ4426595.1"/>
    <property type="molecule type" value="Genomic_DNA"/>
</dbReference>
<evidence type="ECO:0000313" key="2">
    <source>
        <dbReference type="Proteomes" id="UP001148838"/>
    </source>
</evidence>
<reference evidence="1 2" key="1">
    <citation type="journal article" date="2022" name="Allergy">
        <title>Genome assembly and annotation of Periplaneta americana reveal a comprehensive cockroach allergen profile.</title>
        <authorList>
            <person name="Wang L."/>
            <person name="Xiong Q."/>
            <person name="Saelim N."/>
            <person name="Wang L."/>
            <person name="Nong W."/>
            <person name="Wan A.T."/>
            <person name="Shi M."/>
            <person name="Liu X."/>
            <person name="Cao Q."/>
            <person name="Hui J.H.L."/>
            <person name="Sookrung N."/>
            <person name="Leung T.F."/>
            <person name="Tungtrongchitr A."/>
            <person name="Tsui S.K.W."/>
        </authorList>
    </citation>
    <scope>NUCLEOTIDE SEQUENCE [LARGE SCALE GENOMIC DNA]</scope>
    <source>
        <strain evidence="1">PWHHKU_190912</strain>
    </source>
</reference>
<comment type="caution">
    <text evidence="1">The sequence shown here is derived from an EMBL/GenBank/DDBJ whole genome shotgun (WGS) entry which is preliminary data.</text>
</comment>
<sequence>MAGLCEGGNEPPGSLKANNVDSRFNIANMYKNFLRDHPHTKKSEASVVCLEASATVVLILELELSSLITSTYTFDFLGLGCRLIWDMMGSEDANNMCRTSSKFLLREHFLA</sequence>
<accession>A0ABQ8RY44</accession>